<proteinExistence type="predicted"/>
<gene>
    <name evidence="1" type="ORF">MNBD_BACTEROID03-626</name>
</gene>
<accession>A0A3B0T8B9</accession>
<dbReference type="Gene3D" id="1.20.5.320">
    <property type="entry name" value="6-Phosphogluconate Dehydrogenase, domain 3"/>
    <property type="match status" value="1"/>
</dbReference>
<evidence type="ECO:0000313" key="1">
    <source>
        <dbReference type="EMBL" id="VAW14665.1"/>
    </source>
</evidence>
<reference evidence="1" key="1">
    <citation type="submission" date="2018-06" db="EMBL/GenBank/DDBJ databases">
        <authorList>
            <person name="Zhirakovskaya E."/>
        </authorList>
    </citation>
    <scope>NUCLEOTIDE SEQUENCE</scope>
</reference>
<dbReference type="PROSITE" id="PS51257">
    <property type="entry name" value="PROKAR_LIPOPROTEIN"/>
    <property type="match status" value="1"/>
</dbReference>
<dbReference type="AlphaFoldDB" id="A0A3B0T8B9"/>
<sequence>MKKSIKTAMGFFTSGLLIFILVFSSCAKDGDIGPQGEQGIAGQDGTDGTDGADGNANVQLYTLEIPNMSTSSGFRLNFDVLTPEVLKENIVLLYLKTRNGVDMVPGRGIKFVAGTDPDIPFNITSRLVGTGSANIKVFFTDLDGAPFPVLAFHYSGLNVFIIKPSTVLTGKSNDPDFFKMSYEEVVDYFGLTE</sequence>
<protein>
    <submittedName>
        <fullName evidence="1">Phage tail fiber protein</fullName>
    </submittedName>
</protein>
<name>A0A3B0T8B9_9ZZZZ</name>
<organism evidence="1">
    <name type="scientific">hydrothermal vent metagenome</name>
    <dbReference type="NCBI Taxonomy" id="652676"/>
    <lineage>
        <taxon>unclassified sequences</taxon>
        <taxon>metagenomes</taxon>
        <taxon>ecological metagenomes</taxon>
    </lineage>
</organism>
<dbReference type="EMBL" id="UOEL01000120">
    <property type="protein sequence ID" value="VAW14665.1"/>
    <property type="molecule type" value="Genomic_DNA"/>
</dbReference>